<accession>A0A392NNJ6</accession>
<dbReference type="InterPro" id="IPR012337">
    <property type="entry name" value="RNaseH-like_sf"/>
</dbReference>
<dbReference type="SUPFAM" id="SSF53098">
    <property type="entry name" value="Ribonuclease H-like"/>
    <property type="match status" value="1"/>
</dbReference>
<sequence length="312" mass="36445">MPLKNILEVEIFDVWGIDFMGPFPSSCRNKYILVAVDYVSKWIEAIASPTNDARVVTKMFKTIIFPRFGTPRLVISDGGSHFISRIFEKLLSKYGVKHRVATPYHPQTSGQVEVSNREIKQILEKTVATSRKDWSYKLPEALWAYRTAYKTPIGTTPFKLIYGKSCHLPVELEHKAFWAIKALNMDYKAAGDKRILELHELEELRLNAYENAQIYKDRTKNWHDRRILRREFKVGELVLLFNSRLRLFPGKLRSRWSGPFEVTRVFQSGAIKIRSQSNETFTVNGQRLKHYYYPSDRDYYSSLKLDDLPPKN</sequence>
<dbReference type="InterPro" id="IPR001584">
    <property type="entry name" value="Integrase_cat-core"/>
</dbReference>
<name>A0A392NNJ6_9FABA</name>
<dbReference type="Proteomes" id="UP000265520">
    <property type="component" value="Unassembled WGS sequence"/>
</dbReference>
<reference evidence="2 3" key="1">
    <citation type="journal article" date="2018" name="Front. Plant Sci.">
        <title>Red Clover (Trifolium pratense) and Zigzag Clover (T. medium) - A Picture of Genomic Similarities and Differences.</title>
        <authorList>
            <person name="Dluhosova J."/>
            <person name="Istvanek J."/>
            <person name="Nedelnik J."/>
            <person name="Repkova J."/>
        </authorList>
    </citation>
    <scope>NUCLEOTIDE SEQUENCE [LARGE SCALE GENOMIC DNA]</scope>
    <source>
        <strain evidence="3">cv. 10/8</strain>
        <tissue evidence="2">Leaf</tissue>
    </source>
</reference>
<dbReference type="Gene3D" id="3.30.420.10">
    <property type="entry name" value="Ribonuclease H-like superfamily/Ribonuclease H"/>
    <property type="match status" value="1"/>
</dbReference>
<protein>
    <recommendedName>
        <fullName evidence="1">Integrase catalytic domain-containing protein</fullName>
    </recommendedName>
</protein>
<feature type="domain" description="Integrase catalytic" evidence="1">
    <location>
        <begin position="1"/>
        <end position="165"/>
    </location>
</feature>
<evidence type="ECO:0000313" key="2">
    <source>
        <dbReference type="EMBL" id="MCI00982.1"/>
    </source>
</evidence>
<evidence type="ECO:0000259" key="1">
    <source>
        <dbReference type="PROSITE" id="PS50994"/>
    </source>
</evidence>
<dbReference type="PROSITE" id="PS50994">
    <property type="entry name" value="INTEGRASE"/>
    <property type="match status" value="1"/>
</dbReference>
<organism evidence="2 3">
    <name type="scientific">Trifolium medium</name>
    <dbReference type="NCBI Taxonomy" id="97028"/>
    <lineage>
        <taxon>Eukaryota</taxon>
        <taxon>Viridiplantae</taxon>
        <taxon>Streptophyta</taxon>
        <taxon>Embryophyta</taxon>
        <taxon>Tracheophyta</taxon>
        <taxon>Spermatophyta</taxon>
        <taxon>Magnoliopsida</taxon>
        <taxon>eudicotyledons</taxon>
        <taxon>Gunneridae</taxon>
        <taxon>Pentapetalae</taxon>
        <taxon>rosids</taxon>
        <taxon>fabids</taxon>
        <taxon>Fabales</taxon>
        <taxon>Fabaceae</taxon>
        <taxon>Papilionoideae</taxon>
        <taxon>50 kb inversion clade</taxon>
        <taxon>NPAAA clade</taxon>
        <taxon>Hologalegina</taxon>
        <taxon>IRL clade</taxon>
        <taxon>Trifolieae</taxon>
        <taxon>Trifolium</taxon>
    </lineage>
</organism>
<dbReference type="Pfam" id="PF00665">
    <property type="entry name" value="rve"/>
    <property type="match status" value="1"/>
</dbReference>
<dbReference type="FunFam" id="3.30.420.10:FF:000032">
    <property type="entry name" value="Retrovirus-related Pol polyprotein from transposon 297-like Protein"/>
    <property type="match status" value="1"/>
</dbReference>
<dbReference type="PANTHER" id="PTHR47266">
    <property type="entry name" value="ENDONUCLEASE-RELATED"/>
    <property type="match status" value="1"/>
</dbReference>
<dbReference type="GO" id="GO:0015074">
    <property type="term" value="P:DNA integration"/>
    <property type="evidence" value="ECO:0007669"/>
    <property type="project" value="InterPro"/>
</dbReference>
<comment type="caution">
    <text evidence="2">The sequence shown here is derived from an EMBL/GenBank/DDBJ whole genome shotgun (WGS) entry which is preliminary data.</text>
</comment>
<dbReference type="EMBL" id="LXQA010044879">
    <property type="protein sequence ID" value="MCI00982.1"/>
    <property type="molecule type" value="Genomic_DNA"/>
</dbReference>
<dbReference type="GO" id="GO:0003676">
    <property type="term" value="F:nucleic acid binding"/>
    <property type="evidence" value="ECO:0007669"/>
    <property type="project" value="InterPro"/>
</dbReference>
<evidence type="ECO:0000313" key="3">
    <source>
        <dbReference type="Proteomes" id="UP000265520"/>
    </source>
</evidence>
<dbReference type="InterPro" id="IPR036397">
    <property type="entry name" value="RNaseH_sf"/>
</dbReference>
<dbReference type="InterPro" id="IPR052160">
    <property type="entry name" value="Gypsy_RT_Integrase-like"/>
</dbReference>
<dbReference type="AlphaFoldDB" id="A0A392NNJ6"/>
<keyword evidence="3" id="KW-1185">Reference proteome</keyword>
<proteinExistence type="predicted"/>